<feature type="transmembrane region" description="Helical" evidence="1">
    <location>
        <begin position="7"/>
        <end position="29"/>
    </location>
</feature>
<evidence type="ECO:0000256" key="1">
    <source>
        <dbReference type="SAM" id="Phobius"/>
    </source>
</evidence>
<protein>
    <submittedName>
        <fullName evidence="2">DUF2946 domain-containing protein</fullName>
    </submittedName>
</protein>
<evidence type="ECO:0000313" key="2">
    <source>
        <dbReference type="EMBL" id="MBH5388583.1"/>
    </source>
</evidence>
<dbReference type="RefSeq" id="WP_197967263.1">
    <property type="nucleotide sequence ID" value="NZ_JACEGD010000017.1"/>
</dbReference>
<dbReference type="EMBL" id="JACEGD010000017">
    <property type="protein sequence ID" value="MBH5388583.1"/>
    <property type="molecule type" value="Genomic_DNA"/>
</dbReference>
<name>A0ABS0P5T2_9BRAD</name>
<dbReference type="InterPro" id="IPR021333">
    <property type="entry name" value="DUF2946"/>
</dbReference>
<keyword evidence="1" id="KW-0472">Membrane</keyword>
<evidence type="ECO:0000313" key="3">
    <source>
        <dbReference type="Proteomes" id="UP001194539"/>
    </source>
</evidence>
<keyword evidence="3" id="KW-1185">Reference proteome</keyword>
<dbReference type="Proteomes" id="UP001194539">
    <property type="component" value="Unassembled WGS sequence"/>
</dbReference>
<reference evidence="2 3" key="1">
    <citation type="submission" date="2020-07" db="EMBL/GenBank/DDBJ databases">
        <title>Bradyrhizobium diversity isolated from nodules of indigenous legumes of Western Australia.</title>
        <authorList>
            <person name="Klepa M.S."/>
        </authorList>
    </citation>
    <scope>NUCLEOTIDE SEQUENCE [LARGE SCALE GENOMIC DNA]</scope>
    <source>
        <strain evidence="2 3">CNPSo 4019</strain>
    </source>
</reference>
<gene>
    <name evidence="2" type="ORF">H1B27_20170</name>
</gene>
<proteinExistence type="predicted"/>
<keyword evidence="1" id="KW-0812">Transmembrane</keyword>
<keyword evidence="1" id="KW-1133">Transmembrane helix</keyword>
<accession>A0ABS0P5T2</accession>
<sequence>MRQRLQIYFPAFLMALMMQIIAPIGSSWATAASLSDPLAAFGSVAICHTSGGEADSQSDQTGHHARAGACALCCLVHAGATLDTPGIAVAVPYRSPLPVVWHAATQELRNDRNGGHAQARAPPSNS</sequence>
<comment type="caution">
    <text evidence="2">The sequence shown here is derived from an EMBL/GenBank/DDBJ whole genome shotgun (WGS) entry which is preliminary data.</text>
</comment>
<dbReference type="Pfam" id="PF11162">
    <property type="entry name" value="DUF2946"/>
    <property type="match status" value="1"/>
</dbReference>
<organism evidence="2 3">
    <name type="scientific">Bradyrhizobium diversitatis</name>
    <dbReference type="NCBI Taxonomy" id="2755406"/>
    <lineage>
        <taxon>Bacteria</taxon>
        <taxon>Pseudomonadati</taxon>
        <taxon>Pseudomonadota</taxon>
        <taxon>Alphaproteobacteria</taxon>
        <taxon>Hyphomicrobiales</taxon>
        <taxon>Nitrobacteraceae</taxon>
        <taxon>Bradyrhizobium</taxon>
    </lineage>
</organism>